<reference evidence="2" key="1">
    <citation type="submission" date="2024-04" db="EMBL/GenBank/DDBJ databases">
        <title>Salinicola lusitanus LLJ914,a marine bacterium isolated from the Okinawa Trough.</title>
        <authorList>
            <person name="Li J."/>
        </authorList>
    </citation>
    <scope>NUCLEOTIDE SEQUENCE [LARGE SCALE GENOMIC DNA]</scope>
</reference>
<dbReference type="Proteomes" id="UP001460270">
    <property type="component" value="Unassembled WGS sequence"/>
</dbReference>
<name>A0AAW0P839_9GOBI</name>
<dbReference type="EMBL" id="JBBPFD010000008">
    <property type="protein sequence ID" value="KAK7915591.1"/>
    <property type="molecule type" value="Genomic_DNA"/>
</dbReference>
<sequence length="641" mass="71755">MFTVQGAKDFTTRTGFSTKLCAGVPPQGVETDTTNSHIADTLQISANNNEGETDMKAVQTQIETLINLLQQQQQQQQPLLPSPQHPPQHQQQLLQQTALHQLSPSLQQFTQPLHQHQPYQLLQPQGQWNGAQFPQTAGHYFHNPSNGLAHPDREWSPYFGQPLTVEQKRRIALEYNKEEAERCAATQKEHHQMLDSIKASIRDAFLEQQQQQQQQPSSLKESTDVDVLKTLARGIPYKRAPFKQTKDDHSSGEISQLMTELRELTNVISSKHDSGDDRVNIKSGEVSHAEDAKQLALNASSSSGAPDPEQAAEEEEWIPEQLVNDNCREEDVIESSYCCKGQWNNLALGNLDFKYVPSELIGSSASKCDPRVGDVCVRLLPVVSRGEEFAAIVDLYNTYIVKGSSFLAKMCISRYTGTNELYIPVIPIHTLVSEWNKSLQQFHDLISCERSAHPIVRRRNTVISNIAEIALKNVPIVSDHLWFVMHCIVSKPHLIGQVLQLVGSIASRSGTVYHTGEVENVTVPGQCHSARSRKLYLIAKPVPIAAGSNLTTVLGDNVGVTLGLIWVTDEEDLHDHLQNAGHCHYIHIGTESGNTFRCNGFCHWHYYNHKIFGRMAMIGQRVHPILIVYFLPVTLVTQPDI</sequence>
<comment type="caution">
    <text evidence="1">The sequence shown here is derived from an EMBL/GenBank/DDBJ whole genome shotgun (WGS) entry which is preliminary data.</text>
</comment>
<keyword evidence="2" id="KW-1185">Reference proteome</keyword>
<protein>
    <submittedName>
        <fullName evidence="1">Uncharacterized protein</fullName>
    </submittedName>
</protein>
<proteinExistence type="predicted"/>
<organism evidence="1 2">
    <name type="scientific">Mugilogobius chulae</name>
    <name type="common">yellowstripe goby</name>
    <dbReference type="NCBI Taxonomy" id="88201"/>
    <lineage>
        <taxon>Eukaryota</taxon>
        <taxon>Metazoa</taxon>
        <taxon>Chordata</taxon>
        <taxon>Craniata</taxon>
        <taxon>Vertebrata</taxon>
        <taxon>Euteleostomi</taxon>
        <taxon>Actinopterygii</taxon>
        <taxon>Neopterygii</taxon>
        <taxon>Teleostei</taxon>
        <taxon>Neoteleostei</taxon>
        <taxon>Acanthomorphata</taxon>
        <taxon>Gobiaria</taxon>
        <taxon>Gobiiformes</taxon>
        <taxon>Gobioidei</taxon>
        <taxon>Gobiidae</taxon>
        <taxon>Gobionellinae</taxon>
        <taxon>Mugilogobius</taxon>
    </lineage>
</organism>
<evidence type="ECO:0000313" key="1">
    <source>
        <dbReference type="EMBL" id="KAK7915591.1"/>
    </source>
</evidence>
<accession>A0AAW0P839</accession>
<dbReference type="AlphaFoldDB" id="A0AAW0P839"/>
<gene>
    <name evidence="1" type="ORF">WMY93_011352</name>
</gene>
<evidence type="ECO:0000313" key="2">
    <source>
        <dbReference type="Proteomes" id="UP001460270"/>
    </source>
</evidence>